<dbReference type="InterPro" id="IPR013083">
    <property type="entry name" value="Znf_RING/FYVE/PHD"/>
</dbReference>
<evidence type="ECO:0000256" key="4">
    <source>
        <dbReference type="PROSITE-ProRule" id="PRU00175"/>
    </source>
</evidence>
<feature type="region of interest" description="Disordered" evidence="5">
    <location>
        <begin position="94"/>
        <end position="133"/>
    </location>
</feature>
<dbReference type="GO" id="GO:0004540">
    <property type="term" value="F:RNA nuclease activity"/>
    <property type="evidence" value="ECO:0007669"/>
    <property type="project" value="TreeGrafter"/>
</dbReference>
<dbReference type="SUPFAM" id="SSF48403">
    <property type="entry name" value="Ankyrin repeat"/>
    <property type="match status" value="1"/>
</dbReference>
<dbReference type="PROSITE" id="PS50088">
    <property type="entry name" value="ANK_REPEAT"/>
    <property type="match status" value="2"/>
</dbReference>
<feature type="region of interest" description="Disordered" evidence="5">
    <location>
        <begin position="569"/>
        <end position="613"/>
    </location>
</feature>
<reference evidence="7" key="1">
    <citation type="journal article" date="2021" name="Proc. Natl. Acad. Sci. U.S.A.">
        <title>Three genomes in the algal genus Volvox reveal the fate of a haploid sex-determining region after a transition to homothallism.</title>
        <authorList>
            <person name="Yamamoto K."/>
            <person name="Hamaji T."/>
            <person name="Kawai-Toyooka H."/>
            <person name="Matsuzaki R."/>
            <person name="Takahashi F."/>
            <person name="Nishimura Y."/>
            <person name="Kawachi M."/>
            <person name="Noguchi H."/>
            <person name="Minakuchi Y."/>
            <person name="Umen J.G."/>
            <person name="Toyoda A."/>
            <person name="Nozaki H."/>
        </authorList>
    </citation>
    <scope>NUCLEOTIDE SEQUENCE</scope>
    <source>
        <strain evidence="7">NIES-3780</strain>
    </source>
</reference>
<evidence type="ECO:0000313" key="8">
    <source>
        <dbReference type="Proteomes" id="UP000747399"/>
    </source>
</evidence>
<keyword evidence="4" id="KW-0479">Metal-binding</keyword>
<evidence type="ECO:0000256" key="1">
    <source>
        <dbReference type="ARBA" id="ARBA00022737"/>
    </source>
</evidence>
<dbReference type="InterPro" id="IPR036770">
    <property type="entry name" value="Ankyrin_rpt-contain_sf"/>
</dbReference>
<dbReference type="GO" id="GO:0006396">
    <property type="term" value="P:RNA processing"/>
    <property type="evidence" value="ECO:0007669"/>
    <property type="project" value="TreeGrafter"/>
</dbReference>
<feature type="repeat" description="ANK" evidence="3">
    <location>
        <begin position="148"/>
        <end position="180"/>
    </location>
</feature>
<proteinExistence type="predicted"/>
<dbReference type="PROSITE" id="PS50297">
    <property type="entry name" value="ANK_REP_REGION"/>
    <property type="match status" value="2"/>
</dbReference>
<dbReference type="Proteomes" id="UP000747399">
    <property type="component" value="Unassembled WGS sequence"/>
</dbReference>
<keyword evidence="1" id="KW-0677">Repeat</keyword>
<dbReference type="InterPro" id="IPR001841">
    <property type="entry name" value="Znf_RING"/>
</dbReference>
<dbReference type="Pfam" id="PF12796">
    <property type="entry name" value="Ank_2"/>
    <property type="match status" value="1"/>
</dbReference>
<dbReference type="PROSITE" id="PS50089">
    <property type="entry name" value="ZF_RING_2"/>
    <property type="match status" value="1"/>
</dbReference>
<evidence type="ECO:0000313" key="7">
    <source>
        <dbReference type="EMBL" id="GIL64258.1"/>
    </source>
</evidence>
<dbReference type="PANTHER" id="PTHR24141:SF1">
    <property type="entry name" value="2-5A-DEPENDENT RIBONUCLEASE"/>
    <property type="match status" value="1"/>
</dbReference>
<evidence type="ECO:0000259" key="6">
    <source>
        <dbReference type="PROSITE" id="PS50089"/>
    </source>
</evidence>
<dbReference type="PANTHER" id="PTHR24141">
    <property type="entry name" value="2-5A-DEPENDENT RIBONUCLEASE"/>
    <property type="match status" value="1"/>
</dbReference>
<dbReference type="Gene3D" id="3.30.40.10">
    <property type="entry name" value="Zinc/RING finger domain, C3HC4 (zinc finger)"/>
    <property type="match status" value="1"/>
</dbReference>
<keyword evidence="8" id="KW-1185">Reference proteome</keyword>
<protein>
    <recommendedName>
        <fullName evidence="6">RING-type domain-containing protein</fullName>
    </recommendedName>
</protein>
<gene>
    <name evidence="7" type="ORF">Vafri_18259</name>
</gene>
<feature type="domain" description="RING-type" evidence="6">
    <location>
        <begin position="721"/>
        <end position="784"/>
    </location>
</feature>
<accession>A0A8J4BMN3</accession>
<dbReference type="SUPFAM" id="SSF57850">
    <property type="entry name" value="RING/U-box"/>
    <property type="match status" value="1"/>
</dbReference>
<name>A0A8J4BMN3_9CHLO</name>
<feature type="region of interest" description="Disordered" evidence="5">
    <location>
        <begin position="628"/>
        <end position="670"/>
    </location>
</feature>
<dbReference type="SMART" id="SM00248">
    <property type="entry name" value="ANK"/>
    <property type="match status" value="6"/>
</dbReference>
<evidence type="ECO:0000256" key="5">
    <source>
        <dbReference type="SAM" id="MobiDB-lite"/>
    </source>
</evidence>
<keyword evidence="4" id="KW-0862">Zinc</keyword>
<keyword evidence="2 3" id="KW-0040">ANK repeat</keyword>
<evidence type="ECO:0000256" key="3">
    <source>
        <dbReference type="PROSITE-ProRule" id="PRU00023"/>
    </source>
</evidence>
<keyword evidence="4" id="KW-0863">Zinc-finger</keyword>
<dbReference type="GO" id="GO:0008270">
    <property type="term" value="F:zinc ion binding"/>
    <property type="evidence" value="ECO:0007669"/>
    <property type="project" value="UniProtKB-KW"/>
</dbReference>
<dbReference type="Gene3D" id="1.25.40.20">
    <property type="entry name" value="Ankyrin repeat-containing domain"/>
    <property type="match status" value="2"/>
</dbReference>
<organism evidence="7 8">
    <name type="scientific">Volvox africanus</name>
    <dbReference type="NCBI Taxonomy" id="51714"/>
    <lineage>
        <taxon>Eukaryota</taxon>
        <taxon>Viridiplantae</taxon>
        <taxon>Chlorophyta</taxon>
        <taxon>core chlorophytes</taxon>
        <taxon>Chlorophyceae</taxon>
        <taxon>CS clade</taxon>
        <taxon>Chlamydomonadales</taxon>
        <taxon>Volvocaceae</taxon>
        <taxon>Volvox</taxon>
    </lineage>
</organism>
<feature type="repeat" description="ANK" evidence="3">
    <location>
        <begin position="223"/>
        <end position="255"/>
    </location>
</feature>
<dbReference type="GO" id="GO:0003723">
    <property type="term" value="F:RNA binding"/>
    <property type="evidence" value="ECO:0007669"/>
    <property type="project" value="TreeGrafter"/>
</dbReference>
<sequence>MGSTNSRYLDNGGGPEASQLLHAVKKGEHLRALRLLSLMPESTRGISQGAKASAVHLAVKRGYVSILEFMREFPVDSSNNGPIAAAEAPTQTASLGSVGAGRSSGYVSSPRRASRLSRHQASNGRVVDQVGQQSGHERESWLNAVDRHGRTPLMTAVRYNRLEFIEGLVSLGADPWACDRTTRATALHLAAVKGLAPLVTALLRSTVTSSEHHGALYDAQDMYGFTPLHYAALAGHAEVARVLLDAGASYVAASQLLYYPTPVLRRLTNLTQIAGRSGLVLGLSFGGDRGRGEDRSAPLAVPCAPRSNPLHLAALRGDAAVATLVLQRFLADTEGLSRQARERVTDPRTQLNKDGFLPYMLAGNAAHFHVAQLLIPHSRDDRHYLTRNRDRDLLILFPLPDPAAATSGGGGGEGPPSLAELAARVWAAKLLADIKSADATVRQMQQGQNSNHLAGSPVSFGGGVGAGSGSAAAALFRESARNSGGSGMLGALLRRSGRNTAISSSGNGSGAIMASNNHSSRRGQTLAASSLTITAAAATPAAAAVIAAASPVAAQGGYVPAPVAASASLAGASPGPSVSSSPRTSVSGGGWLGPAGFGGGDVGGGGRTASPPRRPLFLAATLNRDSRRRTSLDLIPRTSGPSSSTIAITVASPPSPPPPGATSSRPLGIPPAWPMPPLQQFTNAAASAAATEVPANATVPGSPILPPATAAAPPPPPPPLCDVCFEHFQELALQPCPHRLCVSCCRRVVEMHCSGVIPGVAAAGTRAAPGRRVAAVPPRCPFCQATIRGFVPAPMALRQ</sequence>
<feature type="compositionally biased region" description="Gly residues" evidence="5">
    <location>
        <begin position="587"/>
        <end position="607"/>
    </location>
</feature>
<dbReference type="EMBL" id="BNCO01000065">
    <property type="protein sequence ID" value="GIL64258.1"/>
    <property type="molecule type" value="Genomic_DNA"/>
</dbReference>
<dbReference type="InterPro" id="IPR002110">
    <property type="entry name" value="Ankyrin_rpt"/>
</dbReference>
<evidence type="ECO:0000256" key="2">
    <source>
        <dbReference type="ARBA" id="ARBA00023043"/>
    </source>
</evidence>
<feature type="compositionally biased region" description="Low complexity" evidence="5">
    <location>
        <begin position="569"/>
        <end position="586"/>
    </location>
</feature>
<comment type="caution">
    <text evidence="7">The sequence shown here is derived from an EMBL/GenBank/DDBJ whole genome shotgun (WGS) entry which is preliminary data.</text>
</comment>
<dbReference type="AlphaFoldDB" id="A0A8J4BMN3"/>